<evidence type="ECO:0000256" key="1">
    <source>
        <dbReference type="ARBA" id="ARBA00004571"/>
    </source>
</evidence>
<dbReference type="EMBL" id="CP146069">
    <property type="protein sequence ID" value="WWR46631.1"/>
    <property type="molecule type" value="Genomic_DNA"/>
</dbReference>
<evidence type="ECO:0000256" key="7">
    <source>
        <dbReference type="ARBA" id="ARBA00022729"/>
    </source>
</evidence>
<dbReference type="Gene3D" id="3.30.1950.10">
    <property type="entry name" value="wza like domain"/>
    <property type="match status" value="1"/>
</dbReference>
<dbReference type="PROSITE" id="PS51257">
    <property type="entry name" value="PROKAR_LIPOPROTEIN"/>
    <property type="match status" value="1"/>
</dbReference>
<feature type="signal peptide" evidence="15">
    <location>
        <begin position="1"/>
        <end position="21"/>
    </location>
</feature>
<dbReference type="RefSeq" id="WP_338549479.1">
    <property type="nucleotide sequence ID" value="NZ_CP146069.1"/>
</dbReference>
<keyword evidence="6" id="KW-0812">Transmembrane</keyword>
<dbReference type="InterPro" id="IPR049712">
    <property type="entry name" value="Poly_export"/>
</dbReference>
<keyword evidence="8" id="KW-0625">Polysaccharide transport</keyword>
<proteinExistence type="inferred from homology"/>
<feature type="chain" id="PRO_5047550499" evidence="15">
    <location>
        <begin position="22"/>
        <end position="452"/>
    </location>
</feature>
<evidence type="ECO:0000256" key="5">
    <source>
        <dbReference type="ARBA" id="ARBA00022597"/>
    </source>
</evidence>
<dbReference type="InterPro" id="IPR003715">
    <property type="entry name" value="Poly_export_N"/>
</dbReference>
<evidence type="ECO:0000256" key="3">
    <source>
        <dbReference type="ARBA" id="ARBA00022448"/>
    </source>
</evidence>
<keyword evidence="11" id="KW-0472">Membrane</keyword>
<evidence type="ECO:0000256" key="13">
    <source>
        <dbReference type="ARBA" id="ARBA00023237"/>
    </source>
</evidence>
<evidence type="ECO:0000256" key="2">
    <source>
        <dbReference type="ARBA" id="ARBA00009450"/>
    </source>
</evidence>
<comment type="similarity">
    <text evidence="2">Belongs to the BexD/CtrA/VexA family.</text>
</comment>
<evidence type="ECO:0000256" key="14">
    <source>
        <dbReference type="ARBA" id="ARBA00023288"/>
    </source>
</evidence>
<sequence>MRLALLLVSVMALTACGTVYRSSSVSPGLQNGTQVRVVSISAETVVQANRSAYSPKTLPAVFSLTAGTGEGVRSVGALPQPTYSAQLRPERLEVRLPPSIHPGPYRIGVGDVLVLTTPDAGALIPNPGVSSSLKTGRQAYTVQDDGAINIPSVGRVKLADLTIESAEAELFQRMVANQQDPTFSLEIAEFNSRRVSVGGAVAAPAVVPVTLTPLSLDAALAASGGVAVQDQDSASVRLYRNGSLYQIPLNELYSRPDLLKTRLLDGDSVFVDTEYELGKAQAFFEQQIALVAARQQAQQAALLELQTEVSLRRAQLTEARSNYQAQVALGADKNDYVYLTGELREQGRFALPFERRAVLADALLANTRGFSVQSADISQVYVLRASTDPREFGAVTAWHLDARNAANFALMTRFELRPDDVIFVAQQPITKWNRAVSQILPSLINVSRVAVD</sequence>
<dbReference type="Pfam" id="PF22461">
    <property type="entry name" value="SLBB_2"/>
    <property type="match status" value="1"/>
</dbReference>
<keyword evidence="9" id="KW-0406">Ion transport</keyword>
<keyword evidence="5" id="KW-0762">Sugar transport</keyword>
<evidence type="ECO:0000256" key="12">
    <source>
        <dbReference type="ARBA" id="ARBA00023139"/>
    </source>
</evidence>
<evidence type="ECO:0000256" key="6">
    <source>
        <dbReference type="ARBA" id="ARBA00022692"/>
    </source>
</evidence>
<keyword evidence="14" id="KW-0449">Lipoprotein</keyword>
<organism evidence="18 19">
    <name type="scientific">Roseovarius phycicola</name>
    <dbReference type="NCBI Taxonomy" id="3080976"/>
    <lineage>
        <taxon>Bacteria</taxon>
        <taxon>Pseudomonadati</taxon>
        <taxon>Pseudomonadota</taxon>
        <taxon>Alphaproteobacteria</taxon>
        <taxon>Rhodobacterales</taxon>
        <taxon>Roseobacteraceae</taxon>
        <taxon>Roseovarius</taxon>
    </lineage>
</organism>
<evidence type="ECO:0000256" key="4">
    <source>
        <dbReference type="ARBA" id="ARBA00022452"/>
    </source>
</evidence>
<evidence type="ECO:0000256" key="10">
    <source>
        <dbReference type="ARBA" id="ARBA00023114"/>
    </source>
</evidence>
<evidence type="ECO:0000256" key="9">
    <source>
        <dbReference type="ARBA" id="ARBA00023065"/>
    </source>
</evidence>
<feature type="domain" description="Polysaccharide export protein N-terminal" evidence="16">
    <location>
        <begin position="103"/>
        <end position="187"/>
    </location>
</feature>
<dbReference type="PANTHER" id="PTHR33619">
    <property type="entry name" value="POLYSACCHARIDE EXPORT PROTEIN GFCE-RELATED"/>
    <property type="match status" value="1"/>
</dbReference>
<keyword evidence="12" id="KW-0564">Palmitate</keyword>
<protein>
    <submittedName>
        <fullName evidence="18">Polysaccharide biosynthesis/export family protein</fullName>
    </submittedName>
</protein>
<dbReference type="PANTHER" id="PTHR33619:SF3">
    <property type="entry name" value="POLYSACCHARIDE EXPORT PROTEIN GFCE-RELATED"/>
    <property type="match status" value="1"/>
</dbReference>
<dbReference type="Gene3D" id="3.10.560.10">
    <property type="entry name" value="Outer membrane lipoprotein wza domain like"/>
    <property type="match status" value="2"/>
</dbReference>
<evidence type="ECO:0000313" key="18">
    <source>
        <dbReference type="EMBL" id="WWR46631.1"/>
    </source>
</evidence>
<keyword evidence="13" id="KW-0998">Cell outer membrane</keyword>
<comment type="subcellular location">
    <subcellularLocation>
        <location evidence="1">Cell outer membrane</location>
        <topology evidence="1">Multi-pass membrane protein</topology>
    </subcellularLocation>
</comment>
<name>A0ABZ2HF49_9RHOB</name>
<keyword evidence="3" id="KW-0813">Transport</keyword>
<gene>
    <name evidence="18" type="ORF">RZ517_00105</name>
</gene>
<evidence type="ECO:0000313" key="19">
    <source>
        <dbReference type="Proteomes" id="UP001364156"/>
    </source>
</evidence>
<evidence type="ECO:0000256" key="15">
    <source>
        <dbReference type="SAM" id="SignalP"/>
    </source>
</evidence>
<evidence type="ECO:0000259" key="16">
    <source>
        <dbReference type="Pfam" id="PF02563"/>
    </source>
</evidence>
<evidence type="ECO:0000259" key="17">
    <source>
        <dbReference type="Pfam" id="PF22461"/>
    </source>
</evidence>
<keyword evidence="19" id="KW-1185">Reference proteome</keyword>
<evidence type="ECO:0000256" key="11">
    <source>
        <dbReference type="ARBA" id="ARBA00023136"/>
    </source>
</evidence>
<dbReference type="Proteomes" id="UP001364156">
    <property type="component" value="Chromosome"/>
</dbReference>
<keyword evidence="7 15" id="KW-0732">Signal</keyword>
<keyword evidence="10" id="KW-0626">Porin</keyword>
<feature type="domain" description="SLBB" evidence="17">
    <location>
        <begin position="194"/>
        <end position="271"/>
    </location>
</feature>
<dbReference type="Pfam" id="PF02563">
    <property type="entry name" value="Poly_export"/>
    <property type="match status" value="1"/>
</dbReference>
<evidence type="ECO:0000256" key="8">
    <source>
        <dbReference type="ARBA" id="ARBA00023047"/>
    </source>
</evidence>
<keyword evidence="4" id="KW-1134">Transmembrane beta strand</keyword>
<reference evidence="18 19" key="1">
    <citation type="submission" date="2023-10" db="EMBL/GenBank/DDBJ databases">
        <title>Roseovarius strain S88 nov., isolated from a marine algae.</title>
        <authorList>
            <person name="Lee M.W."/>
            <person name="Lee J.K."/>
            <person name="Kim J.M."/>
            <person name="Choi D.G."/>
            <person name="Baek J.H."/>
            <person name="Bayburt H."/>
            <person name="Jung J.J."/>
            <person name="Han D.M."/>
            <person name="Jeon C.O."/>
        </authorList>
    </citation>
    <scope>NUCLEOTIDE SEQUENCE [LARGE SCALE GENOMIC DNA]</scope>
    <source>
        <strain evidence="18 19">S88</strain>
    </source>
</reference>
<dbReference type="InterPro" id="IPR054765">
    <property type="entry name" value="SLBB_dom"/>
</dbReference>
<accession>A0ABZ2HF49</accession>